<dbReference type="PANTHER" id="PTHR48213:SF1">
    <property type="entry name" value="PROSTATIC SPERMINE-BINDING-LIKE PROTEIN"/>
    <property type="match status" value="1"/>
</dbReference>
<gene>
    <name evidence="2" type="ORF">SAY87_006212</name>
</gene>
<evidence type="ECO:0000313" key="3">
    <source>
        <dbReference type="Proteomes" id="UP001345219"/>
    </source>
</evidence>
<organism evidence="2 3">
    <name type="scientific">Trapa incisa</name>
    <dbReference type="NCBI Taxonomy" id="236973"/>
    <lineage>
        <taxon>Eukaryota</taxon>
        <taxon>Viridiplantae</taxon>
        <taxon>Streptophyta</taxon>
        <taxon>Embryophyta</taxon>
        <taxon>Tracheophyta</taxon>
        <taxon>Spermatophyta</taxon>
        <taxon>Magnoliopsida</taxon>
        <taxon>eudicotyledons</taxon>
        <taxon>Gunneridae</taxon>
        <taxon>Pentapetalae</taxon>
        <taxon>rosids</taxon>
        <taxon>malvids</taxon>
        <taxon>Myrtales</taxon>
        <taxon>Lythraceae</taxon>
        <taxon>Trapa</taxon>
    </lineage>
</organism>
<keyword evidence="3" id="KW-1185">Reference proteome</keyword>
<feature type="compositionally biased region" description="Basic residues" evidence="1">
    <location>
        <begin position="156"/>
        <end position="168"/>
    </location>
</feature>
<accession>A0AAN7K7C1</accession>
<comment type="caution">
    <text evidence="2">The sequence shown here is derived from an EMBL/GenBank/DDBJ whole genome shotgun (WGS) entry which is preliminary data.</text>
</comment>
<feature type="region of interest" description="Disordered" evidence="1">
    <location>
        <begin position="73"/>
        <end position="94"/>
    </location>
</feature>
<feature type="region of interest" description="Disordered" evidence="1">
    <location>
        <begin position="38"/>
        <end position="58"/>
    </location>
</feature>
<dbReference type="EMBL" id="JAXIOK010000010">
    <property type="protein sequence ID" value="KAK4761319.1"/>
    <property type="molecule type" value="Genomic_DNA"/>
</dbReference>
<evidence type="ECO:0000256" key="1">
    <source>
        <dbReference type="SAM" id="MobiDB-lite"/>
    </source>
</evidence>
<dbReference type="Proteomes" id="UP001345219">
    <property type="component" value="Chromosome 5"/>
</dbReference>
<evidence type="ECO:0000313" key="2">
    <source>
        <dbReference type="EMBL" id="KAK4761319.1"/>
    </source>
</evidence>
<name>A0AAN7K7C1_9MYRT</name>
<sequence>MAMKLVELFLAGEEDEFGFDLLPVEAEDLALSQWELVDPSDANSDGSDPVTDVEPSSGITNVLPTIFVSASSASGSPFPDITDQRFDRTGDPTPSIHRLMLEILEYRERLRSHGSSDDAEDSSGVSRENENENDDVEEDDGLDDELVPRNLSGKLGRQRMRKLGKRACSKMNTSKRSPYLYVKPGCLYGKHGLGLKHSV</sequence>
<dbReference type="PANTHER" id="PTHR48213">
    <property type="entry name" value="VID27-LIKE PROTEIN"/>
    <property type="match status" value="1"/>
</dbReference>
<proteinExistence type="predicted"/>
<feature type="compositionally biased region" description="Acidic residues" evidence="1">
    <location>
        <begin position="131"/>
        <end position="145"/>
    </location>
</feature>
<feature type="region of interest" description="Disordered" evidence="1">
    <location>
        <begin position="111"/>
        <end position="168"/>
    </location>
</feature>
<protein>
    <submittedName>
        <fullName evidence="2">Uncharacterized protein</fullName>
    </submittedName>
</protein>
<dbReference type="AlphaFoldDB" id="A0AAN7K7C1"/>
<reference evidence="2 3" key="1">
    <citation type="journal article" date="2023" name="Hortic Res">
        <title>Pangenome of water caltrop reveals structural variations and asymmetric subgenome divergence after allopolyploidization.</title>
        <authorList>
            <person name="Zhang X."/>
            <person name="Chen Y."/>
            <person name="Wang L."/>
            <person name="Yuan Y."/>
            <person name="Fang M."/>
            <person name="Shi L."/>
            <person name="Lu R."/>
            <person name="Comes H.P."/>
            <person name="Ma Y."/>
            <person name="Chen Y."/>
            <person name="Huang G."/>
            <person name="Zhou Y."/>
            <person name="Zheng Z."/>
            <person name="Qiu Y."/>
        </authorList>
    </citation>
    <scope>NUCLEOTIDE SEQUENCE [LARGE SCALE GENOMIC DNA]</scope>
    <source>
        <tissue evidence="2">Roots</tissue>
    </source>
</reference>